<dbReference type="Pfam" id="PF00132">
    <property type="entry name" value="Hexapep"/>
    <property type="match status" value="2"/>
</dbReference>
<feature type="active site" description="Proton acceptor" evidence="7">
    <location>
        <position position="237"/>
    </location>
</feature>
<dbReference type="GO" id="GO:0009245">
    <property type="term" value="P:lipid A biosynthetic process"/>
    <property type="evidence" value="ECO:0007669"/>
    <property type="project" value="UniProtKB-UniRule"/>
</dbReference>
<keyword evidence="10" id="KW-1185">Reference proteome</keyword>
<dbReference type="Pfam" id="PF04613">
    <property type="entry name" value="LpxD"/>
    <property type="match status" value="1"/>
</dbReference>
<dbReference type="GO" id="GO:0016020">
    <property type="term" value="C:membrane"/>
    <property type="evidence" value="ECO:0007669"/>
    <property type="project" value="GOC"/>
</dbReference>
<comment type="similarity">
    <text evidence="7">Belongs to the transferase hexapeptide repeat family. LpxD subfamily.</text>
</comment>
<evidence type="ECO:0000256" key="2">
    <source>
        <dbReference type="ARBA" id="ARBA00022556"/>
    </source>
</evidence>
<dbReference type="RefSeq" id="WP_045751102.1">
    <property type="nucleotide sequence ID" value="NZ_LN794158.1"/>
</dbReference>
<dbReference type="InterPro" id="IPR007691">
    <property type="entry name" value="LpxD"/>
</dbReference>
<dbReference type="GO" id="GO:0103118">
    <property type="term" value="F:UDP-3-O-[(3R)-3-hydroxyacyl]-glucosamine N-acyltransferase activity"/>
    <property type="evidence" value="ECO:0007669"/>
    <property type="project" value="UniProtKB-EC"/>
</dbReference>
<evidence type="ECO:0000313" key="10">
    <source>
        <dbReference type="Proteomes" id="UP000056322"/>
    </source>
</evidence>
<evidence type="ECO:0000256" key="6">
    <source>
        <dbReference type="ARBA" id="ARBA00023315"/>
    </source>
</evidence>
<keyword evidence="6 7" id="KW-0012">Acyltransferase</keyword>
<protein>
    <recommendedName>
        <fullName evidence="7">UDP-3-O-acylglucosamine N-acyltransferase</fullName>
        <ecNumber evidence="7">2.3.1.191</ecNumber>
    </recommendedName>
</protein>
<dbReference type="NCBIfam" id="TIGR01853">
    <property type="entry name" value="lipid_A_lpxD"/>
    <property type="match status" value="1"/>
</dbReference>
<dbReference type="NCBIfam" id="NF002060">
    <property type="entry name" value="PRK00892.1"/>
    <property type="match status" value="1"/>
</dbReference>
<gene>
    <name evidence="7 9" type="primary">lpxD</name>
    <name evidence="9" type="ORF">BN1209_0859</name>
</gene>
<dbReference type="EC" id="2.3.1.191" evidence="7"/>
<evidence type="ECO:0000259" key="8">
    <source>
        <dbReference type="Pfam" id="PF04613"/>
    </source>
</evidence>
<keyword evidence="5 7" id="KW-0443">Lipid metabolism</keyword>
<dbReference type="AlphaFoldDB" id="A0A0B7IZQ0"/>
<evidence type="ECO:0000256" key="1">
    <source>
        <dbReference type="ARBA" id="ARBA00022516"/>
    </source>
</evidence>
<dbReference type="STRING" id="1581680.BN1209_0859"/>
<keyword evidence="4 7" id="KW-0677">Repeat</keyword>
<dbReference type="KEGG" id="mbac:BN1209_0859"/>
<organism evidence="9 10">
    <name type="scientific">Candidatus Methylopumilus turicensis</name>
    <dbReference type="NCBI Taxonomy" id="1581680"/>
    <lineage>
        <taxon>Bacteria</taxon>
        <taxon>Pseudomonadati</taxon>
        <taxon>Pseudomonadota</taxon>
        <taxon>Betaproteobacteria</taxon>
        <taxon>Nitrosomonadales</taxon>
        <taxon>Methylophilaceae</taxon>
        <taxon>Candidatus Methylopumilus</taxon>
    </lineage>
</organism>
<comment type="catalytic activity">
    <reaction evidence="7">
        <text>a UDP-3-O-[(3R)-3-hydroxyacyl]-alpha-D-glucosamine + a (3R)-hydroxyacyl-[ACP] = a UDP-2-N,3-O-bis[(3R)-3-hydroxyacyl]-alpha-D-glucosamine + holo-[ACP] + H(+)</text>
        <dbReference type="Rhea" id="RHEA:53836"/>
        <dbReference type="Rhea" id="RHEA-COMP:9685"/>
        <dbReference type="Rhea" id="RHEA-COMP:9945"/>
        <dbReference type="ChEBI" id="CHEBI:15378"/>
        <dbReference type="ChEBI" id="CHEBI:64479"/>
        <dbReference type="ChEBI" id="CHEBI:78827"/>
        <dbReference type="ChEBI" id="CHEBI:137740"/>
        <dbReference type="ChEBI" id="CHEBI:137748"/>
        <dbReference type="EC" id="2.3.1.191"/>
    </reaction>
</comment>
<name>A0A0B7IZQ0_9PROT</name>
<dbReference type="CDD" id="cd03352">
    <property type="entry name" value="LbH_LpxD"/>
    <property type="match status" value="1"/>
</dbReference>
<dbReference type="UniPathway" id="UPA00973"/>
<evidence type="ECO:0000256" key="3">
    <source>
        <dbReference type="ARBA" id="ARBA00022679"/>
    </source>
</evidence>
<accession>A0A0B7IZQ0</accession>
<evidence type="ECO:0000256" key="5">
    <source>
        <dbReference type="ARBA" id="ARBA00023098"/>
    </source>
</evidence>
<dbReference type="HAMAP" id="MF_00523">
    <property type="entry name" value="LpxD"/>
    <property type="match status" value="1"/>
</dbReference>
<dbReference type="OrthoDB" id="9784739at2"/>
<reference evidence="10" key="1">
    <citation type="submission" date="2014-12" db="EMBL/GenBank/DDBJ databases">
        <authorList>
            <person name="Salcher M.M."/>
        </authorList>
    </citation>
    <scope>NUCLEOTIDE SEQUENCE [LARGE SCALE GENOMIC DNA]</scope>
    <source>
        <strain evidence="10">MMS-10A-171</strain>
    </source>
</reference>
<comment type="pathway">
    <text evidence="7">Bacterial outer membrane biogenesis; LPS lipid A biosynthesis.</text>
</comment>
<dbReference type="EMBL" id="LN794158">
    <property type="protein sequence ID" value="CEN55902.1"/>
    <property type="molecule type" value="Genomic_DNA"/>
</dbReference>
<keyword evidence="2 7" id="KW-0441">Lipid A biosynthesis</keyword>
<dbReference type="GO" id="GO:0016410">
    <property type="term" value="F:N-acyltransferase activity"/>
    <property type="evidence" value="ECO:0007669"/>
    <property type="project" value="InterPro"/>
</dbReference>
<evidence type="ECO:0000256" key="4">
    <source>
        <dbReference type="ARBA" id="ARBA00022737"/>
    </source>
</evidence>
<proteinExistence type="inferred from homology"/>
<keyword evidence="3 7" id="KW-0808">Transferase</keyword>
<comment type="function">
    <text evidence="7">Catalyzes the N-acylation of UDP-3-O-acylglucosamine using 3-hydroxyacyl-ACP as the acyl donor. Is involved in the biosynthesis of lipid A, a phosphorylated glycolipid that anchors the lipopolysaccharide to the outer membrane of the cell.</text>
</comment>
<dbReference type="Gene3D" id="3.40.1390.10">
    <property type="entry name" value="MurE/MurF, N-terminal domain"/>
    <property type="match status" value="1"/>
</dbReference>
<dbReference type="PANTHER" id="PTHR43378">
    <property type="entry name" value="UDP-3-O-ACYLGLUCOSAMINE N-ACYLTRANSFERASE"/>
    <property type="match status" value="1"/>
</dbReference>
<feature type="domain" description="UDP-3-O-[3-hydroxymyristoyl] glucosamine N-acyltransferase non-repeat region" evidence="8">
    <location>
        <begin position="20"/>
        <end position="86"/>
    </location>
</feature>
<evidence type="ECO:0000256" key="7">
    <source>
        <dbReference type="HAMAP-Rule" id="MF_00523"/>
    </source>
</evidence>
<comment type="subunit">
    <text evidence="7">Homotrimer.</text>
</comment>
<dbReference type="PANTHER" id="PTHR43378:SF2">
    <property type="entry name" value="UDP-3-O-ACYLGLUCOSAMINE N-ACYLTRANSFERASE 1, MITOCHONDRIAL-RELATED"/>
    <property type="match status" value="1"/>
</dbReference>
<evidence type="ECO:0000313" key="9">
    <source>
        <dbReference type="EMBL" id="CEN55902.1"/>
    </source>
</evidence>
<dbReference type="InterPro" id="IPR001451">
    <property type="entry name" value="Hexapep"/>
</dbReference>
<keyword evidence="1 7" id="KW-0444">Lipid biosynthesis</keyword>
<sequence length="343" mass="36105">MSVTLKELVDLFGGKLVGKDTTIDCVASIANAQVGSISFISDSKYRKSLASTQASAMILSEDDQCHTQLPCIVTDNPYAYFAKVSSLLNPNTRIPVGVHSSVVMGEVTNIAKTCAIAPNVVIGNNVTLSDGVEVGSGCFIGDNVKIGKNTKLQPNVTIYANCVIGASCTIAAGAVIGADGFGYANQDGIWVKIPQVGRVVIADHVDIGANTTIDRGALDDTIIEQGVKLDNLIQIGHNCVIGEHSVIAGCVGIAGSAKIGKRCKIGGAAMVLGHLEIADDVTISPGSMITRSLQKSDTYTALMPFQKHEDWLKTAASLRHLTEVTEKIKVLENTLAQLKLKNQ</sequence>
<dbReference type="Gene3D" id="2.160.10.10">
    <property type="entry name" value="Hexapeptide repeat proteins"/>
    <property type="match status" value="1"/>
</dbReference>
<dbReference type="InterPro" id="IPR011004">
    <property type="entry name" value="Trimer_LpxA-like_sf"/>
</dbReference>
<dbReference type="HOGENOM" id="CLU_049865_0_1_4"/>
<dbReference type="Proteomes" id="UP000056322">
    <property type="component" value="Chromosome 1"/>
</dbReference>
<dbReference type="InterPro" id="IPR020573">
    <property type="entry name" value="UDP_GlcNAc_AcTrfase_non-rep"/>
</dbReference>
<dbReference type="SUPFAM" id="SSF51161">
    <property type="entry name" value="Trimeric LpxA-like enzymes"/>
    <property type="match status" value="1"/>
</dbReference>